<dbReference type="InterPro" id="IPR005302">
    <property type="entry name" value="MoCF_Sase_C"/>
</dbReference>
<gene>
    <name evidence="1" type="ORF">OFUS_LOCUS6224</name>
</gene>
<dbReference type="EMBL" id="CAIIXF020000003">
    <property type="protein sequence ID" value="CAH1779413.1"/>
    <property type="molecule type" value="Genomic_DNA"/>
</dbReference>
<keyword evidence="2" id="KW-1185">Reference proteome</keyword>
<dbReference type="InterPro" id="IPR011037">
    <property type="entry name" value="Pyrv_Knase-like_insert_dom_sf"/>
</dbReference>
<dbReference type="SUPFAM" id="SSF50800">
    <property type="entry name" value="PK beta-barrel domain-like"/>
    <property type="match status" value="1"/>
</dbReference>
<evidence type="ECO:0000313" key="2">
    <source>
        <dbReference type="Proteomes" id="UP000749559"/>
    </source>
</evidence>
<proteinExistence type="predicted"/>
<evidence type="ECO:0000313" key="1">
    <source>
        <dbReference type="EMBL" id="CAH1779413.1"/>
    </source>
</evidence>
<dbReference type="Proteomes" id="UP000749559">
    <property type="component" value="Unassembled WGS sequence"/>
</dbReference>
<name>A0A8J1TV58_OWEFU</name>
<dbReference type="PROSITE" id="PS51340">
    <property type="entry name" value="MOSC"/>
    <property type="match status" value="1"/>
</dbReference>
<dbReference type="OrthoDB" id="17255at2759"/>
<organism evidence="1 2">
    <name type="scientific">Owenia fusiformis</name>
    <name type="common">Polychaete worm</name>
    <dbReference type="NCBI Taxonomy" id="6347"/>
    <lineage>
        <taxon>Eukaryota</taxon>
        <taxon>Metazoa</taxon>
        <taxon>Spiralia</taxon>
        <taxon>Lophotrochozoa</taxon>
        <taxon>Annelida</taxon>
        <taxon>Polychaeta</taxon>
        <taxon>Sedentaria</taxon>
        <taxon>Canalipalpata</taxon>
        <taxon>Sabellida</taxon>
        <taxon>Oweniida</taxon>
        <taxon>Oweniidae</taxon>
        <taxon>Owenia</taxon>
    </lineage>
</organism>
<dbReference type="Pfam" id="PF03476">
    <property type="entry name" value="MOSC_N"/>
    <property type="match status" value="1"/>
</dbReference>
<dbReference type="AlphaFoldDB" id="A0A8J1TV58"/>
<dbReference type="GO" id="GO:0030151">
    <property type="term" value="F:molybdenum ion binding"/>
    <property type="evidence" value="ECO:0007669"/>
    <property type="project" value="InterPro"/>
</dbReference>
<dbReference type="PANTHER" id="PTHR14237:SF19">
    <property type="entry name" value="MITOCHONDRIAL AMIDOXIME REDUCING COMPONENT 1"/>
    <property type="match status" value="1"/>
</dbReference>
<dbReference type="GO" id="GO:0030170">
    <property type="term" value="F:pyridoxal phosphate binding"/>
    <property type="evidence" value="ECO:0007669"/>
    <property type="project" value="InterPro"/>
</dbReference>
<dbReference type="Pfam" id="PF03473">
    <property type="entry name" value="MOSC"/>
    <property type="match status" value="1"/>
</dbReference>
<accession>A0A8J1TV58</accession>
<comment type="caution">
    <text evidence="1">The sequence shown here is derived from an EMBL/GenBank/DDBJ whole genome shotgun (WGS) entry which is preliminary data.</text>
</comment>
<protein>
    <submittedName>
        <fullName evidence="1">Uncharacterized protein</fullName>
    </submittedName>
</protein>
<dbReference type="SUPFAM" id="SSF141673">
    <property type="entry name" value="MOSC N-terminal domain-like"/>
    <property type="match status" value="1"/>
</dbReference>
<sequence length="310" mass="34977">MEESYLFLGLCTFTIVKFCSILMVNKNRIRNAPIVGTLAGIFIYPIKSCKGIKVEEAECTWEGLKCFEAKDRHWMIINNDNRMITARDEPTLLLINPSFHGNMMHLDAPGMPTVKVPTEPNIEGALVYTVKVFGHVNKGMDCGQEVSDWLSEYLKRPGTKLIYQHPKLELPDVADENARTSDKVAYGDEVTYSMLSEASVNDLNSRLDGKQVTVNSFRPNLYVKGCNAFDEDTWEYSYIEDASLWKMKQTARCVLTTIDTEKGERDENQQPLKTLKSYRPKAGESPCFGISLSPDNPGVIKVGDNIRAWV</sequence>
<dbReference type="PANTHER" id="PTHR14237">
    <property type="entry name" value="MOLYBDOPTERIN COFACTOR SULFURASE MOSC"/>
    <property type="match status" value="1"/>
</dbReference>
<reference evidence="1" key="1">
    <citation type="submission" date="2022-03" db="EMBL/GenBank/DDBJ databases">
        <authorList>
            <person name="Martin C."/>
        </authorList>
    </citation>
    <scope>NUCLEOTIDE SEQUENCE</scope>
</reference>
<dbReference type="InterPro" id="IPR005303">
    <property type="entry name" value="MOCOS_middle"/>
</dbReference>
<dbReference type="GO" id="GO:0003824">
    <property type="term" value="F:catalytic activity"/>
    <property type="evidence" value="ECO:0007669"/>
    <property type="project" value="InterPro"/>
</dbReference>